<keyword evidence="1" id="KW-1133">Transmembrane helix</keyword>
<accession>A0A6A6IHD1</accession>
<feature type="transmembrane region" description="Helical" evidence="1">
    <location>
        <begin position="96"/>
        <end position="117"/>
    </location>
</feature>
<name>A0A6A6IHD1_9PLEO</name>
<dbReference type="RefSeq" id="XP_033683984.1">
    <property type="nucleotide sequence ID" value="XM_033823685.1"/>
</dbReference>
<organism evidence="2 3">
    <name type="scientific">Trematosphaeria pertusa</name>
    <dbReference type="NCBI Taxonomy" id="390896"/>
    <lineage>
        <taxon>Eukaryota</taxon>
        <taxon>Fungi</taxon>
        <taxon>Dikarya</taxon>
        <taxon>Ascomycota</taxon>
        <taxon>Pezizomycotina</taxon>
        <taxon>Dothideomycetes</taxon>
        <taxon>Pleosporomycetidae</taxon>
        <taxon>Pleosporales</taxon>
        <taxon>Massarineae</taxon>
        <taxon>Trematosphaeriaceae</taxon>
        <taxon>Trematosphaeria</taxon>
    </lineage>
</organism>
<dbReference type="AlphaFoldDB" id="A0A6A6IHD1"/>
<evidence type="ECO:0000256" key="1">
    <source>
        <dbReference type="SAM" id="Phobius"/>
    </source>
</evidence>
<dbReference type="GeneID" id="54577015"/>
<reference evidence="2" key="1">
    <citation type="journal article" date="2020" name="Stud. Mycol.">
        <title>101 Dothideomycetes genomes: a test case for predicting lifestyles and emergence of pathogens.</title>
        <authorList>
            <person name="Haridas S."/>
            <person name="Albert R."/>
            <person name="Binder M."/>
            <person name="Bloem J."/>
            <person name="Labutti K."/>
            <person name="Salamov A."/>
            <person name="Andreopoulos B."/>
            <person name="Baker S."/>
            <person name="Barry K."/>
            <person name="Bills G."/>
            <person name="Bluhm B."/>
            <person name="Cannon C."/>
            <person name="Castanera R."/>
            <person name="Culley D."/>
            <person name="Daum C."/>
            <person name="Ezra D."/>
            <person name="Gonzalez J."/>
            <person name="Henrissat B."/>
            <person name="Kuo A."/>
            <person name="Liang C."/>
            <person name="Lipzen A."/>
            <person name="Lutzoni F."/>
            <person name="Magnuson J."/>
            <person name="Mondo S."/>
            <person name="Nolan M."/>
            <person name="Ohm R."/>
            <person name="Pangilinan J."/>
            <person name="Park H.-J."/>
            <person name="Ramirez L."/>
            <person name="Alfaro M."/>
            <person name="Sun H."/>
            <person name="Tritt A."/>
            <person name="Yoshinaga Y."/>
            <person name="Zwiers L.-H."/>
            <person name="Turgeon B."/>
            <person name="Goodwin S."/>
            <person name="Spatafora J."/>
            <person name="Crous P."/>
            <person name="Grigoriev I."/>
        </authorList>
    </citation>
    <scope>NUCLEOTIDE SEQUENCE</scope>
    <source>
        <strain evidence="2">CBS 122368</strain>
    </source>
</reference>
<dbReference type="Proteomes" id="UP000800094">
    <property type="component" value="Unassembled WGS sequence"/>
</dbReference>
<keyword evidence="1" id="KW-0472">Membrane</keyword>
<dbReference type="EMBL" id="ML987195">
    <property type="protein sequence ID" value="KAF2248980.1"/>
    <property type="molecule type" value="Genomic_DNA"/>
</dbReference>
<dbReference type="OrthoDB" id="5394254at2759"/>
<keyword evidence="3" id="KW-1185">Reference proteome</keyword>
<sequence length="331" mass="36169">MAPTKLTDRAPPTVVPNGAPPLRASRLPAHLRLPILLVLNLGLQSVLWTFTNNLLGNELGAVSKKPGENDLVTPAARLGYKMLVIWLGWRLKYDFFDIGALTAITNAPFAYLLMTYYQITPLTASALVANEVLSIAIPTYLLRPVSAVHNPNAPLRNRYLLNSFQVQLSNNLLAIGVYVVVMFCALKTSQLNLFLITHFDLPTLEDAHRETPFMLIAKVAIAAYATRAFLLDPSIGAQPASGDATPIEAFDPATATLPQTVKHNFWFFSRRTRTLIQQTAILSVFLSANTVQRCLSLRGADSLGAAGYAGVWVLANVICAAWWVWVGDAEA</sequence>
<evidence type="ECO:0000313" key="2">
    <source>
        <dbReference type="EMBL" id="KAF2248980.1"/>
    </source>
</evidence>
<feature type="transmembrane region" description="Helical" evidence="1">
    <location>
        <begin position="303"/>
        <end position="325"/>
    </location>
</feature>
<gene>
    <name evidence="2" type="ORF">BU26DRAFT_426609</name>
</gene>
<keyword evidence="1" id="KW-0812">Transmembrane</keyword>
<protein>
    <submittedName>
        <fullName evidence="2">Uncharacterized protein</fullName>
    </submittedName>
</protein>
<feature type="transmembrane region" description="Helical" evidence="1">
    <location>
        <begin position="168"/>
        <end position="186"/>
    </location>
</feature>
<evidence type="ECO:0000313" key="3">
    <source>
        <dbReference type="Proteomes" id="UP000800094"/>
    </source>
</evidence>
<proteinExistence type="predicted"/>